<organism evidence="2 3">
    <name type="scientific">Ruegeria pomeroyi (strain ATCC 700808 / DSM 15171 / DSS-3)</name>
    <name type="common">Silicibacter pomeroyi</name>
    <dbReference type="NCBI Taxonomy" id="246200"/>
    <lineage>
        <taxon>Bacteria</taxon>
        <taxon>Pseudomonadati</taxon>
        <taxon>Pseudomonadota</taxon>
        <taxon>Alphaproteobacteria</taxon>
        <taxon>Rhodobacterales</taxon>
        <taxon>Roseobacteraceae</taxon>
        <taxon>Ruegeria</taxon>
    </lineage>
</organism>
<dbReference type="HOGENOM" id="CLU_1843641_0_0_5"/>
<evidence type="ECO:0000256" key="1">
    <source>
        <dbReference type="SAM" id="Phobius"/>
    </source>
</evidence>
<keyword evidence="1" id="KW-1133">Transmembrane helix</keyword>
<evidence type="ECO:0000313" key="3">
    <source>
        <dbReference type="Proteomes" id="UP000001023"/>
    </source>
</evidence>
<sequence>MSFTLRCREGPMPLEILLILVIGGISTIAVILHLSGRSKRADLTLETARAAWLRHFPQDTVHDILLARDGHAALVETETGPGLLWALGADTVGRRLQDYALSETADGLAIRFHDFTAPRVTLTLAPDETPIWQQRLARA</sequence>
<dbReference type="STRING" id="246200.SPO0329"/>
<evidence type="ECO:0000313" key="2">
    <source>
        <dbReference type="EMBL" id="AAV93647.1"/>
    </source>
</evidence>
<name>Q5LXC3_RUEPO</name>
<proteinExistence type="predicted"/>
<reference evidence="2 3" key="1">
    <citation type="journal article" date="2004" name="Nature">
        <title>Genome sequence of Silicibacter pomeroyi reveals adaptations to the marine environment.</title>
        <authorList>
            <person name="Moran M.A."/>
            <person name="Buchan A."/>
            <person name="Gonzalez J.M."/>
            <person name="Heidelberg J.F."/>
            <person name="Whitman W.B."/>
            <person name="Kiene R.P."/>
            <person name="Henriksen J.R."/>
            <person name="King G.M."/>
            <person name="Belas R."/>
            <person name="Fuqua C."/>
            <person name="Brinkac L."/>
            <person name="Lewis M."/>
            <person name="Johri S."/>
            <person name="Weaver B."/>
            <person name="Pai G."/>
            <person name="Eisen J.A."/>
            <person name="Rahe E."/>
            <person name="Sheldon W.M."/>
            <person name="Ye W."/>
            <person name="Miller T.R."/>
            <person name="Carlton J."/>
            <person name="Rasko D.A."/>
            <person name="Paulsen I.T."/>
            <person name="Ren Q."/>
            <person name="Daugherty S.C."/>
            <person name="Deboy R.T."/>
            <person name="Dodson R.J."/>
            <person name="Durkin A.S."/>
            <person name="Madupu R."/>
            <person name="Nelson W.C."/>
            <person name="Sullivan S.A."/>
            <person name="Rosovitz M.J."/>
            <person name="Haft D.H."/>
            <person name="Selengut J."/>
            <person name="Ward N."/>
        </authorList>
    </citation>
    <scope>NUCLEOTIDE SEQUENCE [LARGE SCALE GENOMIC DNA]</scope>
    <source>
        <strain evidence="3">ATCC 700808 / DSM 15171 / DSS-3</strain>
    </source>
</reference>
<dbReference type="EMBL" id="CP000031">
    <property type="protein sequence ID" value="AAV93647.1"/>
    <property type="molecule type" value="Genomic_DNA"/>
</dbReference>
<reference evidence="2 3" key="2">
    <citation type="journal article" date="2014" name="Stand. Genomic Sci.">
        <title>An updated genome annotation for the model marine bacterium Ruegeria pomeroyi DSS-3.</title>
        <authorList>
            <person name="Rivers A.R."/>
            <person name="Smith C.B."/>
            <person name="Moran M.A."/>
        </authorList>
    </citation>
    <scope>GENOME REANNOTATION</scope>
    <source>
        <strain evidence="3">ATCC 700808 / DSM 15171 / DSS-3</strain>
    </source>
</reference>
<dbReference type="PaxDb" id="246200-SPO0329"/>
<accession>Q5LXC3</accession>
<keyword evidence="1" id="KW-0812">Transmembrane</keyword>
<keyword evidence="3" id="KW-1185">Reference proteome</keyword>
<gene>
    <name evidence="2" type="ordered locus">SPO0329</name>
</gene>
<keyword evidence="1" id="KW-0472">Membrane</keyword>
<dbReference type="eggNOG" id="ENOG503323Z">
    <property type="taxonomic scope" value="Bacteria"/>
</dbReference>
<feature type="transmembrane region" description="Helical" evidence="1">
    <location>
        <begin position="12"/>
        <end position="34"/>
    </location>
</feature>
<dbReference type="AlphaFoldDB" id="Q5LXC3"/>
<dbReference type="Proteomes" id="UP000001023">
    <property type="component" value="Chromosome"/>
</dbReference>
<dbReference type="KEGG" id="sil:SPO0329"/>
<protein>
    <submittedName>
        <fullName evidence="2">Uncharacterized protein</fullName>
    </submittedName>
</protein>